<dbReference type="Pfam" id="PF06985">
    <property type="entry name" value="HET"/>
    <property type="match status" value="1"/>
</dbReference>
<feature type="domain" description="Heterokaryon incompatibility" evidence="1">
    <location>
        <begin position="343"/>
        <end position="432"/>
    </location>
</feature>
<dbReference type="PANTHER" id="PTHR39596">
    <property type="match status" value="1"/>
</dbReference>
<gene>
    <name evidence="2" type="ORF">B0T14DRAFT_557920</name>
</gene>
<keyword evidence="3" id="KW-1185">Reference proteome</keyword>
<accession>A0AA39TS04</accession>
<name>A0AA39TS04_9PEZI</name>
<comment type="caution">
    <text evidence="2">The sequence shown here is derived from an EMBL/GenBank/DDBJ whole genome shotgun (WGS) entry which is preliminary data.</text>
</comment>
<proteinExistence type="predicted"/>
<sequence>MDLFCIPENSSHKVAKTPYLCDSDDRWDGGPFVTYPQRGGFLHMVPLSLRQYDLETPYTELIHPSELQFRQKIFIRWLFIGLVSEFLSSNEQEDPERPPDNPEAGELRASIYEHCVKTDGDGQTFLTGEIITNVIGAVVGLTNLSKDVQGRLNYLSQCLRVASGMLTSPAVQGIDRSLKFAIAGLGELMSNIIRNGVALKDFGEVSSLPQTGFDWKHDYLTHDDTIKERMKSAGWCPSDLGRSNALYQHLFTMHYLSLMDRHVPGRDHSGCTDMICSAAQIDNEKYQLSHDTERCDGTCDEFRVDIGKIKEILGGSETYPVLVFDPEDETALLVDPFVPGCEYIALSHVWADGLGNTKDNTLQKCQIARLRRLVSAVEDTVWAQDDSKPRPKYHIWVDTLCCPVAKLEPEYNKLSLLRMKTVYEQATHVLVLDLALSIHEAEGLRPATILLRIFGSSIWMRRLWTLQGSYPPFADTEKGLTTSTIEGVLANSMYFQFRDRPVHAQSLLPRLLDPSDFRYWIMWADINKELRRLTHLSHHPTALKPPSPEPHQLYRSIQDALDFRSVSYPSDEPICIATLLSLSLPSILSSSHPSDTPETTTEKRMCTLWRLLADADDGLPARLIFIVDTPLTTPGFGWAPNSMLGNGDNRGRQYHNLEYTTVKDGVSIPGRTPSGFITEFGLAVEFTGWLLHPKPMAPELPLNPWEGVLKEYREDLVFFRDGETGECYRMMDWHASHVAPPTAITRGLTEGEVDEKRVIGSAVDTGRMALIRGEDVDPHNTMLWLLVEILEVGAVPKERDGKPGYRVRWVRKVMVSKIAVEVAASEETREFVRVKGSFDSESKEFAEAKENVKQKLKDATAEAWKNAEGFATAVERTVSEGMEEYIWASIPMRFSHEVKGVVVPESQRWYVD</sequence>
<dbReference type="InterPro" id="IPR010730">
    <property type="entry name" value="HET"/>
</dbReference>
<dbReference type="Proteomes" id="UP001175000">
    <property type="component" value="Unassembled WGS sequence"/>
</dbReference>
<dbReference type="AlphaFoldDB" id="A0AA39TS04"/>
<dbReference type="PANTHER" id="PTHR39596:SF2">
    <property type="entry name" value="HET DOMAIN PROTEIN (AFU_ORTHOLOGUE AFUA_1G17550)-RELATED"/>
    <property type="match status" value="1"/>
</dbReference>
<reference evidence="2" key="1">
    <citation type="submission" date="2023-06" db="EMBL/GenBank/DDBJ databases">
        <title>Genome-scale phylogeny and comparative genomics of the fungal order Sordariales.</title>
        <authorList>
            <consortium name="Lawrence Berkeley National Laboratory"/>
            <person name="Hensen N."/>
            <person name="Bonometti L."/>
            <person name="Westerberg I."/>
            <person name="Brannstrom I.O."/>
            <person name="Guillou S."/>
            <person name="Cros-Aarteil S."/>
            <person name="Calhoun S."/>
            <person name="Haridas S."/>
            <person name="Kuo A."/>
            <person name="Mondo S."/>
            <person name="Pangilinan J."/>
            <person name="Riley R."/>
            <person name="Labutti K."/>
            <person name="Andreopoulos B."/>
            <person name="Lipzen A."/>
            <person name="Chen C."/>
            <person name="Yanf M."/>
            <person name="Daum C."/>
            <person name="Ng V."/>
            <person name="Clum A."/>
            <person name="Steindorff A."/>
            <person name="Ohm R."/>
            <person name="Martin F."/>
            <person name="Silar P."/>
            <person name="Natvig D."/>
            <person name="Lalanne C."/>
            <person name="Gautier V."/>
            <person name="Ament-Velasquez S.L."/>
            <person name="Kruys A."/>
            <person name="Hutchinson M.I."/>
            <person name="Powell A.J."/>
            <person name="Barry K."/>
            <person name="Miller A.N."/>
            <person name="Grigoriev I.V."/>
            <person name="Debuchy R."/>
            <person name="Gladieux P."/>
            <person name="Thoren M.H."/>
            <person name="Johannesson H."/>
        </authorList>
    </citation>
    <scope>NUCLEOTIDE SEQUENCE</scope>
    <source>
        <strain evidence="2">CBS 606.72</strain>
    </source>
</reference>
<evidence type="ECO:0000313" key="3">
    <source>
        <dbReference type="Proteomes" id="UP001175000"/>
    </source>
</evidence>
<protein>
    <recommendedName>
        <fullName evidence="1">Heterokaryon incompatibility domain-containing protein</fullName>
    </recommendedName>
</protein>
<organism evidence="2 3">
    <name type="scientific">Immersiella caudata</name>
    <dbReference type="NCBI Taxonomy" id="314043"/>
    <lineage>
        <taxon>Eukaryota</taxon>
        <taxon>Fungi</taxon>
        <taxon>Dikarya</taxon>
        <taxon>Ascomycota</taxon>
        <taxon>Pezizomycotina</taxon>
        <taxon>Sordariomycetes</taxon>
        <taxon>Sordariomycetidae</taxon>
        <taxon>Sordariales</taxon>
        <taxon>Lasiosphaeriaceae</taxon>
        <taxon>Immersiella</taxon>
    </lineage>
</organism>
<evidence type="ECO:0000313" key="2">
    <source>
        <dbReference type="EMBL" id="KAK0610757.1"/>
    </source>
</evidence>
<evidence type="ECO:0000259" key="1">
    <source>
        <dbReference type="Pfam" id="PF06985"/>
    </source>
</evidence>
<dbReference type="EMBL" id="JAULSU010000007">
    <property type="protein sequence ID" value="KAK0610757.1"/>
    <property type="molecule type" value="Genomic_DNA"/>
</dbReference>